<dbReference type="AlphaFoldDB" id="A0A5K1K5Z6"/>
<feature type="compositionally biased region" description="Basic and acidic residues" evidence="1">
    <location>
        <begin position="44"/>
        <end position="54"/>
    </location>
</feature>
<feature type="compositionally biased region" description="Acidic residues" evidence="1">
    <location>
        <begin position="55"/>
        <end position="69"/>
    </location>
</feature>
<protein>
    <submittedName>
        <fullName evidence="2">Lmo0105 protein</fullName>
    </submittedName>
</protein>
<feature type="region of interest" description="Disordered" evidence="1">
    <location>
        <begin position="1"/>
        <end position="98"/>
    </location>
</feature>
<proteinExistence type="predicted"/>
<name>A0A5K1K5Z6_9APHY</name>
<reference evidence="2" key="1">
    <citation type="submission" date="2019-10" db="EMBL/GenBank/DDBJ databases">
        <authorList>
            <person name="Nor Muhammad N."/>
        </authorList>
    </citation>
    <scope>NUCLEOTIDE SEQUENCE</scope>
</reference>
<evidence type="ECO:0000256" key="1">
    <source>
        <dbReference type="SAM" id="MobiDB-lite"/>
    </source>
</evidence>
<gene>
    <name evidence="2" type="primary">Q8YAL3</name>
</gene>
<organism evidence="2">
    <name type="scientific">Ganoderma boninense</name>
    <dbReference type="NCBI Taxonomy" id="34458"/>
    <lineage>
        <taxon>Eukaryota</taxon>
        <taxon>Fungi</taxon>
        <taxon>Dikarya</taxon>
        <taxon>Basidiomycota</taxon>
        <taxon>Agaricomycotina</taxon>
        <taxon>Agaricomycetes</taxon>
        <taxon>Polyporales</taxon>
        <taxon>Polyporaceae</taxon>
        <taxon>Ganoderma</taxon>
    </lineage>
</organism>
<sequence length="112" mass="11877">MSPAAVRPRRHSGNITRPVLSPIDHPASSLDIDVPTRPKSTPPNERRQREKRPADDDDSSESSGEETEKEPDGSAGGPDVMQIDHASAHPPSYSSTTITPASLAAAVLSNSK</sequence>
<evidence type="ECO:0000313" key="2">
    <source>
        <dbReference type="EMBL" id="VWP01332.1"/>
    </source>
</evidence>
<dbReference type="EMBL" id="LR729286">
    <property type="protein sequence ID" value="VWP01332.1"/>
    <property type="molecule type" value="Genomic_DNA"/>
</dbReference>
<accession>A0A5K1K5Z6</accession>